<dbReference type="Proteomes" id="UP001056384">
    <property type="component" value="Chromosome 11"/>
</dbReference>
<keyword evidence="1" id="KW-0732">Signal</keyword>
<dbReference type="AlphaFoldDB" id="A0A9Q9ERR1"/>
<gene>
    <name evidence="2" type="ORF">Slin15195_G121370</name>
</gene>
<accession>A0A9Q9ERR1</accession>
<protein>
    <submittedName>
        <fullName evidence="2">Uncharacterized protein</fullName>
    </submittedName>
</protein>
<feature type="signal peptide" evidence="1">
    <location>
        <begin position="1"/>
        <end position="18"/>
    </location>
</feature>
<keyword evidence="3" id="KW-1185">Reference proteome</keyword>
<dbReference type="EMBL" id="CP099428">
    <property type="protein sequence ID" value="USW58818.1"/>
    <property type="molecule type" value="Genomic_DNA"/>
</dbReference>
<organism evidence="2 3">
    <name type="scientific">Septoria linicola</name>
    <dbReference type="NCBI Taxonomy" id="215465"/>
    <lineage>
        <taxon>Eukaryota</taxon>
        <taxon>Fungi</taxon>
        <taxon>Dikarya</taxon>
        <taxon>Ascomycota</taxon>
        <taxon>Pezizomycotina</taxon>
        <taxon>Dothideomycetes</taxon>
        <taxon>Dothideomycetidae</taxon>
        <taxon>Mycosphaerellales</taxon>
        <taxon>Mycosphaerellaceae</taxon>
        <taxon>Septoria</taxon>
    </lineage>
</organism>
<evidence type="ECO:0000313" key="3">
    <source>
        <dbReference type="Proteomes" id="UP001056384"/>
    </source>
</evidence>
<feature type="chain" id="PRO_5040242254" evidence="1">
    <location>
        <begin position="19"/>
        <end position="206"/>
    </location>
</feature>
<proteinExistence type="predicted"/>
<evidence type="ECO:0000256" key="1">
    <source>
        <dbReference type="SAM" id="SignalP"/>
    </source>
</evidence>
<name>A0A9Q9ERR1_9PEZI</name>
<reference evidence="2" key="1">
    <citation type="submission" date="2022-06" db="EMBL/GenBank/DDBJ databases">
        <title>Complete genome sequences of two strains of the flax pathogen Septoria linicola.</title>
        <authorList>
            <person name="Lapalu N."/>
            <person name="Simon A."/>
            <person name="Demenou B."/>
            <person name="Paumier D."/>
            <person name="Guillot M.-P."/>
            <person name="Gout L."/>
            <person name="Valade R."/>
        </authorList>
    </citation>
    <scope>NUCLEOTIDE SEQUENCE</scope>
    <source>
        <strain evidence="2">SE15195</strain>
    </source>
</reference>
<sequence>MKFSTISATLATATLALAMPAVESVTRDDTIVDPASGLTIHNAGYQGDGFYQVTFGDNKEGTVEFTPTSAKEQASIASQVNSTDLSGAQGLNKRNDAGITCFTGSGHAPDLDTANVGLARELNGRSLGTNVWYWWFQGNDVSFVCSYVDQLTGYDTQINFHRRISGRCGGSHRHGFQRSRFTNGAQDMAVGRTNRGGNFCTTSFRG</sequence>
<evidence type="ECO:0000313" key="2">
    <source>
        <dbReference type="EMBL" id="USW58818.1"/>
    </source>
</evidence>